<evidence type="ECO:0000313" key="3">
    <source>
        <dbReference type="Proteomes" id="UP000485058"/>
    </source>
</evidence>
<reference evidence="2 3" key="1">
    <citation type="submission" date="2020-02" db="EMBL/GenBank/DDBJ databases">
        <title>Draft genome sequence of Haematococcus lacustris strain NIES-144.</title>
        <authorList>
            <person name="Morimoto D."/>
            <person name="Nakagawa S."/>
            <person name="Yoshida T."/>
            <person name="Sawayama S."/>
        </authorList>
    </citation>
    <scope>NUCLEOTIDE SEQUENCE [LARGE SCALE GENOMIC DNA]</scope>
    <source>
        <strain evidence="2 3">NIES-144</strain>
    </source>
</reference>
<accession>A0A699YJT7</accession>
<gene>
    <name evidence="2" type="ORF">HaLaN_03110</name>
</gene>
<dbReference type="Proteomes" id="UP000485058">
    <property type="component" value="Unassembled WGS sequence"/>
</dbReference>
<name>A0A699YJT7_HAELA</name>
<evidence type="ECO:0000313" key="2">
    <source>
        <dbReference type="EMBL" id="GFH08188.1"/>
    </source>
</evidence>
<organism evidence="2 3">
    <name type="scientific">Haematococcus lacustris</name>
    <name type="common">Green alga</name>
    <name type="synonym">Haematococcus pluvialis</name>
    <dbReference type="NCBI Taxonomy" id="44745"/>
    <lineage>
        <taxon>Eukaryota</taxon>
        <taxon>Viridiplantae</taxon>
        <taxon>Chlorophyta</taxon>
        <taxon>core chlorophytes</taxon>
        <taxon>Chlorophyceae</taxon>
        <taxon>CS clade</taxon>
        <taxon>Chlamydomonadales</taxon>
        <taxon>Haematococcaceae</taxon>
        <taxon>Haematococcus</taxon>
    </lineage>
</organism>
<protein>
    <submittedName>
        <fullName evidence="2">Uncharacterized protein</fullName>
    </submittedName>
</protein>
<proteinExistence type="predicted"/>
<dbReference type="EMBL" id="BLLF01000144">
    <property type="protein sequence ID" value="GFH08188.1"/>
    <property type="molecule type" value="Genomic_DNA"/>
</dbReference>
<keyword evidence="3" id="KW-1185">Reference proteome</keyword>
<evidence type="ECO:0000256" key="1">
    <source>
        <dbReference type="SAM" id="MobiDB-lite"/>
    </source>
</evidence>
<comment type="caution">
    <text evidence="2">The sequence shown here is derived from an EMBL/GenBank/DDBJ whole genome shotgun (WGS) entry which is preliminary data.</text>
</comment>
<sequence>MDGGTLDLLPPLPWSSMRLPGPPGQATDQSRSMVAEESMEAKVVKARGANALTYTVKKVAVGSLPESTHQRHQAATFQALAL</sequence>
<dbReference type="AlphaFoldDB" id="A0A699YJT7"/>
<feature type="region of interest" description="Disordered" evidence="1">
    <location>
        <begin position="1"/>
        <end position="29"/>
    </location>
</feature>